<evidence type="ECO:0000313" key="3">
    <source>
        <dbReference type="Proteomes" id="UP000260758"/>
    </source>
</evidence>
<organism evidence="2 3">
    <name type="scientific">Agathobacter rectalis</name>
    <dbReference type="NCBI Taxonomy" id="39491"/>
    <lineage>
        <taxon>Bacteria</taxon>
        <taxon>Bacillati</taxon>
        <taxon>Bacillota</taxon>
        <taxon>Clostridia</taxon>
        <taxon>Lachnospirales</taxon>
        <taxon>Lachnospiraceae</taxon>
        <taxon>Agathobacter</taxon>
    </lineage>
</organism>
<feature type="chain" id="PRO_5038882015" evidence="1">
    <location>
        <begin position="20"/>
        <end position="237"/>
    </location>
</feature>
<dbReference type="AlphaFoldDB" id="A0A3E4YL76"/>
<sequence>MKKKILVTLLTLTTLFCFTGCEYEVEEVNVDTETASMDVNIPTLDKELAIPDEDFTLLCTYDTSGYDLSKWHVTDSKTIGMKVKTNNLPEDYEVYIDHVHADISLKSTSLQINGITQDSMDDTFHGQSQDGFYINNTDEYYNVFSIEGYTDQFYQLWGYAFGNYGTVSSKYQRLTENSIIGVGTYAEKLSVVYDISIKKPNSNKVYTKSVSDSILIPVSQDPETTTVIKNTNTESEN</sequence>
<dbReference type="EMBL" id="QSTP01000001">
    <property type="protein sequence ID" value="RGM75516.1"/>
    <property type="molecule type" value="Genomic_DNA"/>
</dbReference>
<evidence type="ECO:0000313" key="2">
    <source>
        <dbReference type="EMBL" id="RGM75516.1"/>
    </source>
</evidence>
<comment type="caution">
    <text evidence="2">The sequence shown here is derived from an EMBL/GenBank/DDBJ whole genome shotgun (WGS) entry which is preliminary data.</text>
</comment>
<feature type="signal peptide" evidence="1">
    <location>
        <begin position="1"/>
        <end position="19"/>
    </location>
</feature>
<proteinExistence type="predicted"/>
<protein>
    <submittedName>
        <fullName evidence="2">Uncharacterized protein</fullName>
    </submittedName>
</protein>
<evidence type="ECO:0000256" key="1">
    <source>
        <dbReference type="SAM" id="SignalP"/>
    </source>
</evidence>
<reference evidence="2 3" key="1">
    <citation type="submission" date="2018-08" db="EMBL/GenBank/DDBJ databases">
        <title>A genome reference for cultivated species of the human gut microbiota.</title>
        <authorList>
            <person name="Zou Y."/>
            <person name="Xue W."/>
            <person name="Luo G."/>
        </authorList>
    </citation>
    <scope>NUCLEOTIDE SEQUENCE [LARGE SCALE GENOMIC DNA]</scope>
    <source>
        <strain evidence="2 3">OM07-13</strain>
    </source>
</reference>
<keyword evidence="1" id="KW-0732">Signal</keyword>
<name>A0A3E4YL76_9FIRM</name>
<dbReference type="Proteomes" id="UP000260758">
    <property type="component" value="Unassembled WGS sequence"/>
</dbReference>
<gene>
    <name evidence="2" type="ORF">DXB99_03040</name>
</gene>
<accession>A0A3E4YL76</accession>
<dbReference type="RefSeq" id="WP_117718275.1">
    <property type="nucleotide sequence ID" value="NZ_QSTP01000001.1"/>
</dbReference>